<evidence type="ECO:0000256" key="1">
    <source>
        <dbReference type="SAM" id="Phobius"/>
    </source>
</evidence>
<name>A0A5J6VHJ4_9VIRU</name>
<keyword evidence="1" id="KW-0472">Membrane</keyword>
<proteinExistence type="predicted"/>
<feature type="transmembrane region" description="Helical" evidence="1">
    <location>
        <begin position="6"/>
        <end position="23"/>
    </location>
</feature>
<accession>A0A5J6VHJ4</accession>
<reference evidence="2" key="1">
    <citation type="journal article" date="2019" name="Philos. Trans. R. Soc. Lond., B, Biol. Sci.">
        <title>Targeted metagenomic recovery of four divergent viruses reveals shared and distinctive characteristics of giant viruses of marine eukaryotes.</title>
        <authorList>
            <person name="Needham D.M."/>
            <person name="Poirier C."/>
            <person name="Hehenberger E."/>
            <person name="Jimenez V."/>
            <person name="Swalwell J.E."/>
            <person name="Santoro A.E."/>
            <person name="Worden A.Z."/>
        </authorList>
    </citation>
    <scope>NUCLEOTIDE SEQUENCE</scope>
    <source>
        <strain evidence="2">OPacV-662</strain>
    </source>
</reference>
<keyword evidence="1" id="KW-1133">Transmembrane helix</keyword>
<keyword evidence="1" id="KW-0812">Transmembrane</keyword>
<protein>
    <submittedName>
        <fullName evidence="2">Uncharacterized protein</fullName>
    </submittedName>
</protein>
<organism evidence="2">
    <name type="scientific">Megaviridae environmental sample</name>
    <dbReference type="NCBI Taxonomy" id="1737588"/>
    <lineage>
        <taxon>Viruses</taxon>
        <taxon>Varidnaviria</taxon>
        <taxon>Bamfordvirae</taxon>
        <taxon>Nucleocytoviricota</taxon>
        <taxon>Megaviricetes</taxon>
        <taxon>Imitervirales</taxon>
        <taxon>Mimiviridae</taxon>
        <taxon>environmental samples</taxon>
    </lineage>
</organism>
<sequence length="658" mass="75384">MEYYKFIYSICSILLCIICILITKWDNTNLYNSNIIESLANSPNLIIYKNDQLIMQHTYQYIQINENEYTIALASQPTSNVSITITPQDPDKILPIDFLEFTPDNYNQPQLIIVNAIPIITLNTSTDIVFSCVSNDVNYNFENIIEFRINYGEPTVIIDDVLEYSSTNKTFTVKLSHKPQTQHTQIPIQIKADTVNLDIVNFAFTQQNWQSGVNVTIDEINDDQHSNNEYIIHNVYIIPATGYKNNKISIKVPNPNLYIKILQNGSPIINDMVIYTRGNTYQVMPSKEINDDINLLTSFTNKCENVSLDISQERFPANTTDVITVSIDNPQQNEFTIIHTFECNNCNITRSIKVVNEIRPHFHLEGNIVNNNGTLRIAFDTIPSHNIRLQLDHPNIELDSDNLTFDTVIDNTEYKSEIEIPNNIITNDIFDLCQITVSGDQLLYEINSLVIDNVSSDPGNREYIGLDAKTFITEQKCPRPSNSNNKCNMLVDKNANTCYFKLNQANIPEIICDKTCAHHQFGKEIVFQSNTDIHSLTKNYIPKKFSNSDKKFLYNDKIENKNNNHIEILDQKCFRLPNDPKVMCSRGNETTAYNFFSLDQEFCYVDDEGIVNCNAGELDAKPLEKLMGERYCYIGNESNQAYLRCSDKLKAKTIQCDD</sequence>
<dbReference type="EMBL" id="MN448266">
    <property type="protein sequence ID" value="QFG73672.1"/>
    <property type="molecule type" value="Genomic_DNA"/>
</dbReference>
<evidence type="ECO:0000313" key="2">
    <source>
        <dbReference type="EMBL" id="QFG73672.1"/>
    </source>
</evidence>